<evidence type="ECO:0000313" key="1">
    <source>
        <dbReference type="EMBL" id="KXF77866.1"/>
    </source>
</evidence>
<name>A0A135HXC6_9HYPH</name>
<dbReference type="OrthoDB" id="5115913at2"/>
<dbReference type="RefSeq" id="WP_068881347.1">
    <property type="nucleotide sequence ID" value="NZ_LNTU01000010.1"/>
</dbReference>
<dbReference type="AlphaFoldDB" id="A0A135HXC6"/>
<dbReference type="Proteomes" id="UP000070107">
    <property type="component" value="Unassembled WGS sequence"/>
</dbReference>
<gene>
    <name evidence="1" type="ORF">ATN84_25220</name>
</gene>
<dbReference type="EMBL" id="LNTU01000010">
    <property type="protein sequence ID" value="KXF77866.1"/>
    <property type="molecule type" value="Genomic_DNA"/>
</dbReference>
<accession>A0A135HXC6</accession>
<evidence type="ECO:0000313" key="2">
    <source>
        <dbReference type="Proteomes" id="UP000070107"/>
    </source>
</evidence>
<sequence length="367" mass="42249">MKIGARDDFENDYMGKFRALAAPHGLFVEYERDRAGRDIGLQLTRTNQAGDGKIVTPALIWFQMKGIMAATLAFADYQKSEEVVLDLEVAHLRFWFLNIQPTYLAVYVESADQFLAVDLQKWVQRNYGEEILRLDQKTVRVKVDKRNVLDGHFFRIVLDRNLIPVLRSTLRQEDDTGIARFLRDSSVVQWLHNCREGGRDARLMVIKWMSKMRTEVYFQSKTPEGEWESFRTHWQFSMGDLSSTFPYLAFTPALEAMPVRWSETDEYFDGTPFEVWHESFSVTDTSTGDELDDEEFDGECLLDLGSERYSYGDMGGGEMIEHRLAIDLNEIGERWAATLQVLVGAEVMSVAAEPHMISVAPWHARDV</sequence>
<proteinExistence type="predicted"/>
<protein>
    <submittedName>
        <fullName evidence="1">Uncharacterized protein</fullName>
    </submittedName>
</protein>
<comment type="caution">
    <text evidence="1">The sequence shown here is derived from an EMBL/GenBank/DDBJ whole genome shotgun (WGS) entry which is preliminary data.</text>
</comment>
<reference evidence="1 2" key="1">
    <citation type="submission" date="2015-11" db="EMBL/GenBank/DDBJ databases">
        <title>Draft genome sequence of Paramesorhizobium deserti A-3-E, a strain highly resistant to diverse beta-lactam antibiotics.</title>
        <authorList>
            <person name="Lv R."/>
            <person name="Yang X."/>
            <person name="Fang N."/>
            <person name="Guo J."/>
            <person name="Luo X."/>
            <person name="Peng F."/>
            <person name="Yang R."/>
            <person name="Cui Y."/>
            <person name="Fang C."/>
            <person name="Song Y."/>
        </authorList>
    </citation>
    <scope>NUCLEOTIDE SEQUENCE [LARGE SCALE GENOMIC DNA]</scope>
    <source>
        <strain evidence="1 2">A-3-E</strain>
    </source>
</reference>
<organism evidence="1 2">
    <name type="scientific">Paramesorhizobium deserti</name>
    <dbReference type="NCBI Taxonomy" id="1494590"/>
    <lineage>
        <taxon>Bacteria</taxon>
        <taxon>Pseudomonadati</taxon>
        <taxon>Pseudomonadota</taxon>
        <taxon>Alphaproteobacteria</taxon>
        <taxon>Hyphomicrobiales</taxon>
        <taxon>Phyllobacteriaceae</taxon>
        <taxon>Paramesorhizobium</taxon>
    </lineage>
</organism>
<keyword evidence="2" id="KW-1185">Reference proteome</keyword>